<evidence type="ECO:0000259" key="4">
    <source>
        <dbReference type="SMART" id="SM00563"/>
    </source>
</evidence>
<keyword evidence="6" id="KW-1185">Reference proteome</keyword>
<dbReference type="RefSeq" id="WP_343987056.1">
    <property type="nucleotide sequence ID" value="NZ_BAAAFM010000003.1"/>
</dbReference>
<comment type="caution">
    <text evidence="5">The sequence shown here is derived from an EMBL/GenBank/DDBJ whole genome shotgun (WGS) entry which is preliminary data.</text>
</comment>
<sequence>MMKYINLALRWLFFALIIKPIVKIVIGLRYQNTPILPQDGPALLIANHNSHLDTMVLISLLPLKILHKVQPVAAADYFLKNKFMAWFALNIIGILPIERQGKDKSVDPVGQCAEALNKGKILIFFPEGSRGEPEKMTDLKYGMVKLAEKCPKVPIYPVYMHGLGKTLPKGDALFVPFFCDVVFSEPMTYENSQESFYGEVKKRFADMQGSVKLPKWD</sequence>
<dbReference type="InterPro" id="IPR002123">
    <property type="entry name" value="Plipid/glycerol_acylTrfase"/>
</dbReference>
<proteinExistence type="predicted"/>
<accession>A0ABN0SWN1</accession>
<dbReference type="SUPFAM" id="SSF69593">
    <property type="entry name" value="Glycerol-3-phosphate (1)-acyltransferase"/>
    <property type="match status" value="1"/>
</dbReference>
<protein>
    <submittedName>
        <fullName evidence="5">Lysophospholipid acyltransferase family protein</fullName>
    </submittedName>
</protein>
<reference evidence="5 6" key="1">
    <citation type="journal article" date="2019" name="Int. J. Syst. Evol. Microbiol.">
        <title>The Global Catalogue of Microorganisms (GCM) 10K type strain sequencing project: providing services to taxonomists for standard genome sequencing and annotation.</title>
        <authorList>
            <consortium name="The Broad Institute Genomics Platform"/>
            <consortium name="The Broad Institute Genome Sequencing Center for Infectious Disease"/>
            <person name="Wu L."/>
            <person name="Ma J."/>
        </authorList>
    </citation>
    <scope>NUCLEOTIDE SEQUENCE [LARGE SCALE GENOMIC DNA]</scope>
    <source>
        <strain evidence="5 6">JCM 16211</strain>
    </source>
</reference>
<comment type="pathway">
    <text evidence="1">Lipid metabolism.</text>
</comment>
<dbReference type="Proteomes" id="UP001501221">
    <property type="component" value="Unassembled WGS sequence"/>
</dbReference>
<evidence type="ECO:0000313" key="5">
    <source>
        <dbReference type="EMBL" id="GAA0203471.1"/>
    </source>
</evidence>
<dbReference type="PANTHER" id="PTHR10434:SF11">
    <property type="entry name" value="1-ACYL-SN-GLYCEROL-3-PHOSPHATE ACYLTRANSFERASE"/>
    <property type="match status" value="1"/>
</dbReference>
<name>A0ABN0SWN1_9GAMM</name>
<evidence type="ECO:0000256" key="3">
    <source>
        <dbReference type="ARBA" id="ARBA00023315"/>
    </source>
</evidence>
<feature type="domain" description="Phospholipid/glycerol acyltransferase" evidence="4">
    <location>
        <begin position="42"/>
        <end position="163"/>
    </location>
</feature>
<dbReference type="Pfam" id="PF01553">
    <property type="entry name" value="Acyltransferase"/>
    <property type="match status" value="1"/>
</dbReference>
<dbReference type="EMBL" id="BAAAFM010000003">
    <property type="protein sequence ID" value="GAA0203471.1"/>
    <property type="molecule type" value="Genomic_DNA"/>
</dbReference>
<organism evidence="5 6">
    <name type="scientific">Kangiella japonica</name>
    <dbReference type="NCBI Taxonomy" id="647384"/>
    <lineage>
        <taxon>Bacteria</taxon>
        <taxon>Pseudomonadati</taxon>
        <taxon>Pseudomonadota</taxon>
        <taxon>Gammaproteobacteria</taxon>
        <taxon>Kangiellales</taxon>
        <taxon>Kangiellaceae</taxon>
        <taxon>Kangiella</taxon>
    </lineage>
</organism>
<keyword evidence="2" id="KW-0808">Transferase</keyword>
<evidence type="ECO:0000256" key="1">
    <source>
        <dbReference type="ARBA" id="ARBA00005189"/>
    </source>
</evidence>
<dbReference type="PANTHER" id="PTHR10434">
    <property type="entry name" value="1-ACYL-SN-GLYCEROL-3-PHOSPHATE ACYLTRANSFERASE"/>
    <property type="match status" value="1"/>
</dbReference>
<dbReference type="SMART" id="SM00563">
    <property type="entry name" value="PlsC"/>
    <property type="match status" value="1"/>
</dbReference>
<keyword evidence="3 5" id="KW-0012">Acyltransferase</keyword>
<evidence type="ECO:0000256" key="2">
    <source>
        <dbReference type="ARBA" id="ARBA00022679"/>
    </source>
</evidence>
<dbReference type="CDD" id="cd07989">
    <property type="entry name" value="LPLAT_AGPAT-like"/>
    <property type="match status" value="1"/>
</dbReference>
<dbReference type="GO" id="GO:0016746">
    <property type="term" value="F:acyltransferase activity"/>
    <property type="evidence" value="ECO:0007669"/>
    <property type="project" value="UniProtKB-KW"/>
</dbReference>
<gene>
    <name evidence="5" type="ORF">GCM10009123_08480</name>
</gene>
<evidence type="ECO:0000313" key="6">
    <source>
        <dbReference type="Proteomes" id="UP001501221"/>
    </source>
</evidence>